<protein>
    <recommendedName>
        <fullName evidence="4">BAR domain-containing protein</fullName>
    </recommendedName>
</protein>
<evidence type="ECO:0000313" key="3">
    <source>
        <dbReference type="Proteomes" id="UP000015354"/>
    </source>
</evidence>
<sequence>MSTFKDKLASVFFFSSPEDALSAEKARNEETRAKLSQARLRHSEAERAHDKEMRVFDREIKRKRDAYAKEAKPMLAEFDDIAMAQHYYSEVSNIVSSQEGMVEQMASKETAEFGYTSKKLISIALNFEALKAQIKQGNPFRSELSATLEDAESEDMNLMSRPLLLFADKGIPGPSFVKAAAFDLARAIEDTGKAPAQEPVRGWLDLLKFRTSFSPSAAQIRQLESHKRAHQFTHHIEMEQFLEALNVAQDIHNEINASNDSKAAFFEESYNNFVACVAPSIASDMFIRYTHSSLDALRYACVERMLKE</sequence>
<dbReference type="EMBL" id="ATMH01004932">
    <property type="protein sequence ID" value="EPY28685.1"/>
    <property type="molecule type" value="Genomic_DNA"/>
</dbReference>
<keyword evidence="1" id="KW-0175">Coiled coil</keyword>
<reference evidence="2 3" key="1">
    <citation type="journal article" date="2013" name="PLoS ONE">
        <title>Predicting the Proteins of Angomonas deanei, Strigomonas culicis and Their Respective Endosymbionts Reveals New Aspects of the Trypanosomatidae Family.</title>
        <authorList>
            <person name="Motta M.C."/>
            <person name="Martins A.C."/>
            <person name="de Souza S.S."/>
            <person name="Catta-Preta C.M."/>
            <person name="Silva R."/>
            <person name="Klein C.C."/>
            <person name="de Almeida L.G."/>
            <person name="de Lima Cunha O."/>
            <person name="Ciapina L.P."/>
            <person name="Brocchi M."/>
            <person name="Colabardini A.C."/>
            <person name="de Araujo Lima B."/>
            <person name="Machado C.R."/>
            <person name="de Almeida Soares C.M."/>
            <person name="Probst C.M."/>
            <person name="de Menezes C.B."/>
            <person name="Thompson C.E."/>
            <person name="Bartholomeu D.C."/>
            <person name="Gradia D.F."/>
            <person name="Pavoni D.P."/>
            <person name="Grisard E.C."/>
            <person name="Fantinatti-Garboggini F."/>
            <person name="Marchini F.K."/>
            <person name="Rodrigues-Luiz G.F."/>
            <person name="Wagner G."/>
            <person name="Goldman G.H."/>
            <person name="Fietto J.L."/>
            <person name="Elias M.C."/>
            <person name="Goldman M.H."/>
            <person name="Sagot M.F."/>
            <person name="Pereira M."/>
            <person name="Stoco P.H."/>
            <person name="de Mendonca-Neto R.P."/>
            <person name="Teixeira S.M."/>
            <person name="Maciel T.E."/>
            <person name="de Oliveira Mendes T.A."/>
            <person name="Urmenyi T.P."/>
            <person name="de Souza W."/>
            <person name="Schenkman S."/>
            <person name="de Vasconcelos A.T."/>
        </authorList>
    </citation>
    <scope>NUCLEOTIDE SEQUENCE [LARGE SCALE GENOMIC DNA]</scope>
</reference>
<dbReference type="AlphaFoldDB" id="S9VYE3"/>
<dbReference type="Proteomes" id="UP000015354">
    <property type="component" value="Unassembled WGS sequence"/>
</dbReference>
<proteinExistence type="predicted"/>
<dbReference type="OrthoDB" id="277330at2759"/>
<name>S9VYE3_9TRYP</name>
<evidence type="ECO:0008006" key="4">
    <source>
        <dbReference type="Google" id="ProtNLM"/>
    </source>
</evidence>
<accession>S9VYE3</accession>
<gene>
    <name evidence="2" type="ORF">STCU_04932</name>
</gene>
<feature type="coiled-coil region" evidence="1">
    <location>
        <begin position="21"/>
        <end position="48"/>
    </location>
</feature>
<comment type="caution">
    <text evidence="2">The sequence shown here is derived from an EMBL/GenBank/DDBJ whole genome shotgun (WGS) entry which is preliminary data.</text>
</comment>
<evidence type="ECO:0000256" key="1">
    <source>
        <dbReference type="SAM" id="Coils"/>
    </source>
</evidence>
<organism evidence="2 3">
    <name type="scientific">Strigomonas culicis</name>
    <dbReference type="NCBI Taxonomy" id="28005"/>
    <lineage>
        <taxon>Eukaryota</taxon>
        <taxon>Discoba</taxon>
        <taxon>Euglenozoa</taxon>
        <taxon>Kinetoplastea</taxon>
        <taxon>Metakinetoplastina</taxon>
        <taxon>Trypanosomatida</taxon>
        <taxon>Trypanosomatidae</taxon>
        <taxon>Strigomonadinae</taxon>
        <taxon>Strigomonas</taxon>
    </lineage>
</organism>
<evidence type="ECO:0000313" key="2">
    <source>
        <dbReference type="EMBL" id="EPY28685.1"/>
    </source>
</evidence>
<keyword evidence="3" id="KW-1185">Reference proteome</keyword>